<reference evidence="1 2" key="1">
    <citation type="journal article" date="2015" name="Genome Biol.">
        <title>Comparative genomics of Steinernema reveals deeply conserved gene regulatory networks.</title>
        <authorList>
            <person name="Dillman A.R."/>
            <person name="Macchietto M."/>
            <person name="Porter C.F."/>
            <person name="Rogers A."/>
            <person name="Williams B."/>
            <person name="Antoshechkin I."/>
            <person name="Lee M.M."/>
            <person name="Goodwin Z."/>
            <person name="Lu X."/>
            <person name="Lewis E.E."/>
            <person name="Goodrich-Blair H."/>
            <person name="Stock S.P."/>
            <person name="Adams B.J."/>
            <person name="Sternberg P.W."/>
            <person name="Mortazavi A."/>
        </authorList>
    </citation>
    <scope>NUCLEOTIDE SEQUENCE [LARGE SCALE GENOMIC DNA]</scope>
    <source>
        <strain evidence="1 2">ALL</strain>
    </source>
</reference>
<name>A0A4U5PDS1_STECR</name>
<dbReference type="Proteomes" id="UP000298663">
    <property type="component" value="Unassembled WGS sequence"/>
</dbReference>
<evidence type="ECO:0000313" key="2">
    <source>
        <dbReference type="Proteomes" id="UP000298663"/>
    </source>
</evidence>
<proteinExistence type="predicted"/>
<sequence>MTSEDPPRRGKNVQKTIGISFVAPFLGSPGCGGGGSERRRIQETFRWVSYITFKSHLETEENFADSNVTAKVAKHQPIF</sequence>
<dbReference type="EMBL" id="AZBU02000002">
    <property type="protein sequence ID" value="TKR94403.1"/>
    <property type="molecule type" value="Genomic_DNA"/>
</dbReference>
<organism evidence="1 2">
    <name type="scientific">Steinernema carpocapsae</name>
    <name type="common">Entomopathogenic nematode</name>
    <dbReference type="NCBI Taxonomy" id="34508"/>
    <lineage>
        <taxon>Eukaryota</taxon>
        <taxon>Metazoa</taxon>
        <taxon>Ecdysozoa</taxon>
        <taxon>Nematoda</taxon>
        <taxon>Chromadorea</taxon>
        <taxon>Rhabditida</taxon>
        <taxon>Tylenchina</taxon>
        <taxon>Panagrolaimomorpha</taxon>
        <taxon>Strongyloidoidea</taxon>
        <taxon>Steinernematidae</taxon>
        <taxon>Steinernema</taxon>
    </lineage>
</organism>
<comment type="caution">
    <text evidence="1">The sequence shown here is derived from an EMBL/GenBank/DDBJ whole genome shotgun (WGS) entry which is preliminary data.</text>
</comment>
<gene>
    <name evidence="1" type="ORF">L596_008688</name>
</gene>
<reference evidence="1 2" key="2">
    <citation type="journal article" date="2019" name="G3 (Bethesda)">
        <title>Hybrid Assembly of the Genome of the Entomopathogenic Nematode Steinernema carpocapsae Identifies the X-Chromosome.</title>
        <authorList>
            <person name="Serra L."/>
            <person name="Macchietto M."/>
            <person name="Macias-Munoz A."/>
            <person name="McGill C.J."/>
            <person name="Rodriguez I.M."/>
            <person name="Rodriguez B."/>
            <person name="Murad R."/>
            <person name="Mortazavi A."/>
        </authorList>
    </citation>
    <scope>NUCLEOTIDE SEQUENCE [LARGE SCALE GENOMIC DNA]</scope>
    <source>
        <strain evidence="1 2">ALL</strain>
    </source>
</reference>
<evidence type="ECO:0000313" key="1">
    <source>
        <dbReference type="EMBL" id="TKR94403.1"/>
    </source>
</evidence>
<accession>A0A4U5PDS1</accession>
<dbReference type="AlphaFoldDB" id="A0A4U5PDS1"/>
<protein>
    <submittedName>
        <fullName evidence="1">Uncharacterized protein</fullName>
    </submittedName>
</protein>
<keyword evidence="2" id="KW-1185">Reference proteome</keyword>